<keyword evidence="3" id="KW-1185">Reference proteome</keyword>
<keyword evidence="2" id="KW-0238">DNA-binding</keyword>
<proteinExistence type="predicted"/>
<dbReference type="AlphaFoldDB" id="A0A8T4GU77"/>
<gene>
    <name evidence="2" type="ORF">J2753_001145</name>
</gene>
<evidence type="ECO:0000256" key="1">
    <source>
        <dbReference type="SAM" id="MobiDB-lite"/>
    </source>
</evidence>
<name>A0A8T4GU77_9EURY</name>
<organism evidence="2 3">
    <name type="scientific">Halolamina salifodinae</name>
    <dbReference type="NCBI Taxonomy" id="1202767"/>
    <lineage>
        <taxon>Archaea</taxon>
        <taxon>Methanobacteriati</taxon>
        <taxon>Methanobacteriota</taxon>
        <taxon>Stenosarchaea group</taxon>
        <taxon>Halobacteria</taxon>
        <taxon>Halobacteriales</taxon>
        <taxon>Haloferacaceae</taxon>
    </lineage>
</organism>
<dbReference type="SUPFAM" id="SSF46785">
    <property type="entry name" value="Winged helix' DNA-binding domain"/>
    <property type="match status" value="1"/>
</dbReference>
<feature type="region of interest" description="Disordered" evidence="1">
    <location>
        <begin position="1"/>
        <end position="24"/>
    </location>
</feature>
<dbReference type="Pfam" id="PF12840">
    <property type="entry name" value="HTH_20"/>
    <property type="match status" value="1"/>
</dbReference>
<evidence type="ECO:0000313" key="2">
    <source>
        <dbReference type="EMBL" id="MBP1986651.1"/>
    </source>
</evidence>
<dbReference type="CDD" id="cd00090">
    <property type="entry name" value="HTH_ARSR"/>
    <property type="match status" value="1"/>
</dbReference>
<sequence length="140" mass="15917">MTGHLPHTANRAETATMERDPITSEAPTLQDVLDALDDPDCRSMLKRLDTPMAAKELSEACEIPQSTTYRKLDLLSEAALVEERTEIRRDGRHTTRYVANFDEIRLSLTDEQSLDISISREQSAPEQRLSELWSEVRSET</sequence>
<comment type="caution">
    <text evidence="2">The sequence shown here is derived from an EMBL/GenBank/DDBJ whole genome shotgun (WGS) entry which is preliminary data.</text>
</comment>
<dbReference type="InterPro" id="IPR011991">
    <property type="entry name" value="ArsR-like_HTH"/>
</dbReference>
<evidence type="ECO:0000313" key="3">
    <source>
        <dbReference type="Proteomes" id="UP000823736"/>
    </source>
</evidence>
<protein>
    <submittedName>
        <fullName evidence="2">DNA-binding transcriptional ArsR family regulator</fullName>
    </submittedName>
</protein>
<dbReference type="EMBL" id="JAGGLC010000002">
    <property type="protein sequence ID" value="MBP1986651.1"/>
    <property type="molecule type" value="Genomic_DNA"/>
</dbReference>
<dbReference type="GO" id="GO:0003677">
    <property type="term" value="F:DNA binding"/>
    <property type="evidence" value="ECO:0007669"/>
    <property type="project" value="UniProtKB-KW"/>
</dbReference>
<accession>A0A8T4GU77</accession>
<reference evidence="2" key="1">
    <citation type="submission" date="2021-03" db="EMBL/GenBank/DDBJ databases">
        <title>Genomic Encyclopedia of Type Strains, Phase IV (KMG-IV): sequencing the most valuable type-strain genomes for metagenomic binning, comparative biology and taxonomic classification.</title>
        <authorList>
            <person name="Goeker M."/>
        </authorList>
    </citation>
    <scope>NUCLEOTIDE SEQUENCE</scope>
    <source>
        <strain evidence="2">DSM 26232</strain>
    </source>
</reference>
<dbReference type="InterPro" id="IPR036390">
    <property type="entry name" value="WH_DNA-bd_sf"/>
</dbReference>
<dbReference type="Gene3D" id="1.10.10.10">
    <property type="entry name" value="Winged helix-like DNA-binding domain superfamily/Winged helix DNA-binding domain"/>
    <property type="match status" value="1"/>
</dbReference>
<feature type="region of interest" description="Disordered" evidence="1">
    <location>
        <begin position="117"/>
        <end position="140"/>
    </location>
</feature>
<dbReference type="Proteomes" id="UP000823736">
    <property type="component" value="Unassembled WGS sequence"/>
</dbReference>
<dbReference type="InterPro" id="IPR036388">
    <property type="entry name" value="WH-like_DNA-bd_sf"/>
</dbReference>